<sequence length="195" mass="22012">MAATAVSSSPALLRSAPFSKSSSDIVIRQFRHNDLAQVIELFKEGMLVRGTDELMDAYIATSLETDLSDIEGTYIKPGGNFWIATPRDDPTLVVGTVGLEVRSKHQGYLRRLSVRSTHHRRGIGRLLISTLEHYARDRLLDHIQLGTRGFMNKARALYRLEGYTETEVIVIRDEPRAEVIMIEKRLHVSSQGRTH</sequence>
<dbReference type="PROSITE" id="PS51186">
    <property type="entry name" value="GNAT"/>
    <property type="match status" value="1"/>
</dbReference>
<dbReference type="PANTHER" id="PTHR13947:SF37">
    <property type="entry name" value="LD18367P"/>
    <property type="match status" value="1"/>
</dbReference>
<dbReference type="InterPro" id="IPR050769">
    <property type="entry name" value="NAT_camello-type"/>
</dbReference>
<dbReference type="Proteomes" id="UP001162031">
    <property type="component" value="Unassembled WGS sequence"/>
</dbReference>
<dbReference type="Pfam" id="PF00583">
    <property type="entry name" value="Acetyltransf_1"/>
    <property type="match status" value="1"/>
</dbReference>
<protein>
    <recommendedName>
        <fullName evidence="2">N-acetyltransferase domain-containing protein</fullName>
    </recommendedName>
</protein>
<keyword evidence="4" id="KW-1185">Reference proteome</keyword>
<gene>
    <name evidence="3" type="ORF">HBR001_LOCUS4262</name>
</gene>
<name>A0AAV0TY42_HYABA</name>
<dbReference type="InterPro" id="IPR016181">
    <property type="entry name" value="Acyl_CoA_acyltransferase"/>
</dbReference>
<evidence type="ECO:0000256" key="1">
    <source>
        <dbReference type="ARBA" id="ARBA00022679"/>
    </source>
</evidence>
<reference evidence="3" key="1">
    <citation type="submission" date="2022-12" db="EMBL/GenBank/DDBJ databases">
        <authorList>
            <person name="Webb A."/>
        </authorList>
    </citation>
    <scope>NUCLEOTIDE SEQUENCE</scope>
    <source>
        <strain evidence="3">Hp1</strain>
    </source>
</reference>
<feature type="domain" description="N-acetyltransferase" evidence="2">
    <location>
        <begin position="25"/>
        <end position="186"/>
    </location>
</feature>
<evidence type="ECO:0000313" key="3">
    <source>
        <dbReference type="EMBL" id="CAI5728175.1"/>
    </source>
</evidence>
<dbReference type="EMBL" id="CANTFL010000851">
    <property type="protein sequence ID" value="CAI5728175.1"/>
    <property type="molecule type" value="Genomic_DNA"/>
</dbReference>
<accession>A0AAV0TY42</accession>
<evidence type="ECO:0000259" key="2">
    <source>
        <dbReference type="PROSITE" id="PS51186"/>
    </source>
</evidence>
<dbReference type="AlphaFoldDB" id="A0AAV0TY42"/>
<keyword evidence="1" id="KW-0808">Transferase</keyword>
<evidence type="ECO:0000313" key="4">
    <source>
        <dbReference type="Proteomes" id="UP001162031"/>
    </source>
</evidence>
<dbReference type="InterPro" id="IPR000182">
    <property type="entry name" value="GNAT_dom"/>
</dbReference>
<dbReference type="Gene3D" id="3.40.630.30">
    <property type="match status" value="1"/>
</dbReference>
<dbReference type="GO" id="GO:0008080">
    <property type="term" value="F:N-acetyltransferase activity"/>
    <property type="evidence" value="ECO:0007669"/>
    <property type="project" value="InterPro"/>
</dbReference>
<dbReference type="CDD" id="cd04301">
    <property type="entry name" value="NAT_SF"/>
    <property type="match status" value="1"/>
</dbReference>
<organism evidence="3 4">
    <name type="scientific">Hyaloperonospora brassicae</name>
    <name type="common">Brassica downy mildew</name>
    <name type="synonym">Peronospora brassicae</name>
    <dbReference type="NCBI Taxonomy" id="162125"/>
    <lineage>
        <taxon>Eukaryota</taxon>
        <taxon>Sar</taxon>
        <taxon>Stramenopiles</taxon>
        <taxon>Oomycota</taxon>
        <taxon>Peronosporomycetes</taxon>
        <taxon>Peronosporales</taxon>
        <taxon>Peronosporaceae</taxon>
        <taxon>Hyaloperonospora</taxon>
    </lineage>
</organism>
<proteinExistence type="predicted"/>
<dbReference type="PANTHER" id="PTHR13947">
    <property type="entry name" value="GNAT FAMILY N-ACETYLTRANSFERASE"/>
    <property type="match status" value="1"/>
</dbReference>
<comment type="caution">
    <text evidence="3">The sequence shown here is derived from an EMBL/GenBank/DDBJ whole genome shotgun (WGS) entry which is preliminary data.</text>
</comment>
<dbReference type="SUPFAM" id="SSF55729">
    <property type="entry name" value="Acyl-CoA N-acyltransferases (Nat)"/>
    <property type="match status" value="1"/>
</dbReference>